<dbReference type="PANTHER" id="PTHR38113">
    <property type="match status" value="1"/>
</dbReference>
<feature type="compositionally biased region" description="Basic and acidic residues" evidence="1">
    <location>
        <begin position="392"/>
        <end position="410"/>
    </location>
</feature>
<dbReference type="Pfam" id="PF10056">
    <property type="entry name" value="DUF2293"/>
    <property type="match status" value="1"/>
</dbReference>
<dbReference type="Proteomes" id="UP000250140">
    <property type="component" value="Unassembled WGS sequence"/>
</dbReference>
<evidence type="ECO:0000256" key="1">
    <source>
        <dbReference type="SAM" id="MobiDB-lite"/>
    </source>
</evidence>
<feature type="region of interest" description="Disordered" evidence="1">
    <location>
        <begin position="277"/>
        <end position="298"/>
    </location>
</feature>
<feature type="compositionally biased region" description="Acidic residues" evidence="1">
    <location>
        <begin position="277"/>
        <end position="291"/>
    </location>
</feature>
<reference evidence="3 4" key="1">
    <citation type="journal article" date="2016" name="Nat. Commun.">
        <title>Ectomycorrhizal ecology is imprinted in the genome of the dominant symbiotic fungus Cenococcum geophilum.</title>
        <authorList>
            <consortium name="DOE Joint Genome Institute"/>
            <person name="Peter M."/>
            <person name="Kohler A."/>
            <person name="Ohm R.A."/>
            <person name="Kuo A."/>
            <person name="Krutzmann J."/>
            <person name="Morin E."/>
            <person name="Arend M."/>
            <person name="Barry K.W."/>
            <person name="Binder M."/>
            <person name="Choi C."/>
            <person name="Clum A."/>
            <person name="Copeland A."/>
            <person name="Grisel N."/>
            <person name="Haridas S."/>
            <person name="Kipfer T."/>
            <person name="LaButti K."/>
            <person name="Lindquist E."/>
            <person name="Lipzen A."/>
            <person name="Maire R."/>
            <person name="Meier B."/>
            <person name="Mihaltcheva S."/>
            <person name="Molinier V."/>
            <person name="Murat C."/>
            <person name="Poggeler S."/>
            <person name="Quandt C.A."/>
            <person name="Sperisen C."/>
            <person name="Tritt A."/>
            <person name="Tisserant E."/>
            <person name="Crous P.W."/>
            <person name="Henrissat B."/>
            <person name="Nehls U."/>
            <person name="Egli S."/>
            <person name="Spatafora J.W."/>
            <person name="Grigoriev I.V."/>
            <person name="Martin F.M."/>
        </authorList>
    </citation>
    <scope>NUCLEOTIDE SEQUENCE [LARGE SCALE GENOMIC DNA]</scope>
    <source>
        <strain evidence="3 4">CBS 207.34</strain>
    </source>
</reference>
<dbReference type="EMBL" id="KV750157">
    <property type="protein sequence ID" value="OCL06017.1"/>
    <property type="molecule type" value="Genomic_DNA"/>
</dbReference>
<dbReference type="PANTHER" id="PTHR38113:SF1">
    <property type="entry name" value="DUF2293 DOMAIN-CONTAINING PROTEIN"/>
    <property type="match status" value="1"/>
</dbReference>
<evidence type="ECO:0000313" key="3">
    <source>
        <dbReference type="EMBL" id="OCL06017.1"/>
    </source>
</evidence>
<name>A0A8E2JQT9_9PEZI</name>
<accession>A0A8E2JQT9</accession>
<feature type="region of interest" description="Disordered" evidence="1">
    <location>
        <begin position="1"/>
        <end position="24"/>
    </location>
</feature>
<proteinExistence type="predicted"/>
<feature type="region of interest" description="Disordered" evidence="1">
    <location>
        <begin position="375"/>
        <end position="416"/>
    </location>
</feature>
<organism evidence="3 4">
    <name type="scientific">Glonium stellatum</name>
    <dbReference type="NCBI Taxonomy" id="574774"/>
    <lineage>
        <taxon>Eukaryota</taxon>
        <taxon>Fungi</taxon>
        <taxon>Dikarya</taxon>
        <taxon>Ascomycota</taxon>
        <taxon>Pezizomycotina</taxon>
        <taxon>Dothideomycetes</taxon>
        <taxon>Pleosporomycetidae</taxon>
        <taxon>Gloniales</taxon>
        <taxon>Gloniaceae</taxon>
        <taxon>Glonium</taxon>
    </lineage>
</organism>
<keyword evidence="4" id="KW-1185">Reference proteome</keyword>
<feature type="domain" description="DUF2293" evidence="2">
    <location>
        <begin position="174"/>
        <end position="257"/>
    </location>
</feature>
<sequence>MTRVNHRAPAAQPSRSLNRATTTRRKKPYKILLESVTQEKKKLHSAISYDAHAPAGYSFVPAGTPDLTEYCKDLCRKRGLVAHIVSAKPKNKAHVNPEKIAHHVHRIGHHFPNEVVDQACDWLGYSYRGGTYQKNLDSLSTSRLARSLATHGTRMGLHDRPGTVHETSQQIRAAIRDLFPKIPDKDLEAIVKHAFREGTKRVGNAQELPLPRRVQLAVVAHIRHEYTDYDRLLKIGSYIDARSKVEQASLDQLMKWRGEGDTGMPEMEETFREVIVLDDDEDNDESEDTESTADGREHSLEIISSQATAYELQANDLVDVEWIDAHNTHRMPGKTYFVRRAPRQIPLIQRHPRPVYQTMQPALRTVTEHRVESVHAMPPNPKPHLRQISHPHRPEQRLEYRTEPTYERGRQLMANR</sequence>
<evidence type="ECO:0000259" key="2">
    <source>
        <dbReference type="Pfam" id="PF10056"/>
    </source>
</evidence>
<dbReference type="OrthoDB" id="5288828at2759"/>
<evidence type="ECO:0000313" key="4">
    <source>
        <dbReference type="Proteomes" id="UP000250140"/>
    </source>
</evidence>
<gene>
    <name evidence="3" type="ORF">AOQ84DRAFT_297813</name>
</gene>
<protein>
    <recommendedName>
        <fullName evidence="2">DUF2293 domain-containing protein</fullName>
    </recommendedName>
</protein>
<dbReference type="AlphaFoldDB" id="A0A8E2JQT9"/>
<dbReference type="InterPro" id="IPR018744">
    <property type="entry name" value="DUF2293"/>
</dbReference>